<feature type="region of interest" description="Disordered" evidence="1">
    <location>
        <begin position="257"/>
        <end position="288"/>
    </location>
</feature>
<proteinExistence type="predicted"/>
<gene>
    <name evidence="2" type="ORF">DSTB1V02_LOCUS6546</name>
</gene>
<dbReference type="Proteomes" id="UP000677054">
    <property type="component" value="Unassembled WGS sequence"/>
</dbReference>
<protein>
    <submittedName>
        <fullName evidence="2">Uncharacterized protein</fullName>
    </submittedName>
</protein>
<keyword evidence="3" id="KW-1185">Reference proteome</keyword>
<feature type="region of interest" description="Disordered" evidence="1">
    <location>
        <begin position="25"/>
        <end position="59"/>
    </location>
</feature>
<dbReference type="AlphaFoldDB" id="A0A7R8XGD7"/>
<organism evidence="2">
    <name type="scientific">Darwinula stevensoni</name>
    <dbReference type="NCBI Taxonomy" id="69355"/>
    <lineage>
        <taxon>Eukaryota</taxon>
        <taxon>Metazoa</taxon>
        <taxon>Ecdysozoa</taxon>
        <taxon>Arthropoda</taxon>
        <taxon>Crustacea</taxon>
        <taxon>Oligostraca</taxon>
        <taxon>Ostracoda</taxon>
        <taxon>Podocopa</taxon>
        <taxon>Podocopida</taxon>
        <taxon>Darwinulocopina</taxon>
        <taxon>Darwinuloidea</taxon>
        <taxon>Darwinulidae</taxon>
        <taxon>Darwinula</taxon>
    </lineage>
</organism>
<reference evidence="2" key="1">
    <citation type="submission" date="2020-11" db="EMBL/GenBank/DDBJ databases">
        <authorList>
            <person name="Tran Van P."/>
        </authorList>
    </citation>
    <scope>NUCLEOTIDE SEQUENCE</scope>
</reference>
<feature type="compositionally biased region" description="Polar residues" evidence="1">
    <location>
        <begin position="48"/>
        <end position="59"/>
    </location>
</feature>
<feature type="compositionally biased region" description="Basic and acidic residues" evidence="1">
    <location>
        <begin position="37"/>
        <end position="47"/>
    </location>
</feature>
<evidence type="ECO:0000313" key="3">
    <source>
        <dbReference type="Proteomes" id="UP000677054"/>
    </source>
</evidence>
<sequence length="288" mass="32661">MLFLFRPATVVSLDLGRAAQQRQVQSAMDVDGEDENDSVKSRSEASSHGDSGCGQVSSQRYKQQLQECRVKIADYEKALAERDSAIRELSEQLNASLSAQEEEERDVSEQVDSISAEVSHLKTLLGRSRSEAEEWKLKVHVQEAKMQELTKHVEELQSSHSSLKAAIHLKEEEITIVKTEKDHQIQELMSLAHKAQKKLLAEDGELVPRDRHQQAMNSLRDELEKKCISQVASVRQQLSVQYEKKLETMKGEKETLLRDLREAHGALQASKDFDSSGEKRQTNVDKER</sequence>
<dbReference type="EMBL" id="LR900728">
    <property type="protein sequence ID" value="CAD7246700.1"/>
    <property type="molecule type" value="Genomic_DNA"/>
</dbReference>
<evidence type="ECO:0000313" key="2">
    <source>
        <dbReference type="EMBL" id="CAD7246700.1"/>
    </source>
</evidence>
<evidence type="ECO:0000256" key="1">
    <source>
        <dbReference type="SAM" id="MobiDB-lite"/>
    </source>
</evidence>
<accession>A0A7R8XGD7</accession>
<dbReference type="EMBL" id="CAJPEV010001211">
    <property type="protein sequence ID" value="CAG0891383.1"/>
    <property type="molecule type" value="Genomic_DNA"/>
</dbReference>
<feature type="compositionally biased region" description="Basic and acidic residues" evidence="1">
    <location>
        <begin position="271"/>
        <end position="288"/>
    </location>
</feature>
<name>A0A7R8XGD7_9CRUS</name>